<dbReference type="KEGG" id="bbae:FRD01_03665"/>
<gene>
    <name evidence="6" type="primary">pyrC</name>
    <name evidence="8" type="ORF">FRD01_03665</name>
</gene>
<feature type="binding site" evidence="6">
    <location>
        <position position="100"/>
    </location>
    <ligand>
        <name>substrate</name>
    </ligand>
</feature>
<dbReference type="PANTHER" id="PTHR43668">
    <property type="entry name" value="ALLANTOINASE"/>
    <property type="match status" value="1"/>
</dbReference>
<dbReference type="InterPro" id="IPR024403">
    <property type="entry name" value="DHOase_cat"/>
</dbReference>
<feature type="binding site" evidence="6">
    <location>
        <position position="287"/>
    </location>
    <ligand>
        <name>substrate</name>
    </ligand>
</feature>
<dbReference type="GO" id="GO:0004151">
    <property type="term" value="F:dihydroorotase activity"/>
    <property type="evidence" value="ECO:0007669"/>
    <property type="project" value="UniProtKB-UniRule"/>
</dbReference>
<keyword evidence="4 6" id="KW-0378">Hydrolase</keyword>
<sequence length="433" mass="46828">MPTFHDRNQLTTLLKGVRVICPAKSIDRVTDVLIGPEGIELDSQASADRVIDANGMWATPGLTDLQVHFREPGFEYKETIASGSKAALAGGITTVVVMPNTKPALDSAEEVERQHSLSKACDGVRVLVAAGATKDIQGHELSDYEALKSAGAVAVTDDGYPLANSDIMLKSLEHCAQHDLLFMQHAEDLTLSKDGVMTEGPTSDRLGLAGQLADAEGAMVERDVALALKTGARYHVLHMSTQRSLNAVREARSKGAKVTCEVSPHHLLLTDADVDQGGTPDTHFKMNPPLRAEHDRLALIEGLRDGTVDAVATDHAPHSAEEKARDFAKAPFGIIGLETAFASVLRFVHDETITDQRAVELMTSGPARVLNRLELAELHGDLTLIDPNYEWVVSESDFCGAQKNSPFTGQKFKGRVRATFKDGALRYTHDLEV</sequence>
<dbReference type="CDD" id="cd01317">
    <property type="entry name" value="DHOase_IIa"/>
    <property type="match status" value="1"/>
</dbReference>
<evidence type="ECO:0000256" key="1">
    <source>
        <dbReference type="ARBA" id="ARBA00002368"/>
    </source>
</evidence>
<evidence type="ECO:0000256" key="3">
    <source>
        <dbReference type="ARBA" id="ARBA00022723"/>
    </source>
</evidence>
<dbReference type="InterPro" id="IPR004722">
    <property type="entry name" value="DHOase"/>
</dbReference>
<dbReference type="OrthoDB" id="9803027at2"/>
<dbReference type="Gene3D" id="2.30.40.10">
    <property type="entry name" value="Urease, subunit C, domain 1"/>
    <property type="match status" value="1"/>
</dbReference>
<evidence type="ECO:0000256" key="4">
    <source>
        <dbReference type="ARBA" id="ARBA00022801"/>
    </source>
</evidence>
<comment type="function">
    <text evidence="1 6">Catalyzes the reversible cyclization of carbamoyl aspartate to dihydroorotate.</text>
</comment>
<feature type="binding site" evidence="6">
    <location>
        <position position="185"/>
    </location>
    <ligand>
        <name>Zn(2+)</name>
        <dbReference type="ChEBI" id="CHEBI:29105"/>
        <label>2</label>
    </ligand>
</feature>
<dbReference type="GO" id="GO:0044205">
    <property type="term" value="P:'de novo' UMP biosynthetic process"/>
    <property type="evidence" value="ECO:0007669"/>
    <property type="project" value="UniProtKB-UniRule"/>
</dbReference>
<feature type="binding site" evidence="6">
    <location>
        <position position="314"/>
    </location>
    <ligand>
        <name>Zn(2+)</name>
        <dbReference type="ChEBI" id="CHEBI:29105"/>
        <label>1</label>
    </ligand>
</feature>
<dbReference type="Gene3D" id="3.20.20.140">
    <property type="entry name" value="Metal-dependent hydrolases"/>
    <property type="match status" value="1"/>
</dbReference>
<dbReference type="InterPro" id="IPR050138">
    <property type="entry name" value="DHOase/Allantoinase_Hydrolase"/>
</dbReference>
<feature type="binding site" evidence="6">
    <location>
        <position position="158"/>
    </location>
    <ligand>
        <name>Zn(2+)</name>
        <dbReference type="ChEBI" id="CHEBI:29105"/>
        <label>2</label>
    </ligand>
</feature>
<evidence type="ECO:0000313" key="8">
    <source>
        <dbReference type="EMBL" id="QED26360.1"/>
    </source>
</evidence>
<dbReference type="InterPro" id="IPR032466">
    <property type="entry name" value="Metal_Hydrolase"/>
</dbReference>
<feature type="binding site" evidence="6">
    <location>
        <position position="68"/>
    </location>
    <ligand>
        <name>Zn(2+)</name>
        <dbReference type="ChEBI" id="CHEBI:29105"/>
        <label>1</label>
    </ligand>
</feature>
<evidence type="ECO:0000259" key="7">
    <source>
        <dbReference type="Pfam" id="PF12890"/>
    </source>
</evidence>
<comment type="catalytic activity">
    <reaction evidence="6">
        <text>(S)-dihydroorotate + H2O = N-carbamoyl-L-aspartate + H(+)</text>
        <dbReference type="Rhea" id="RHEA:24296"/>
        <dbReference type="ChEBI" id="CHEBI:15377"/>
        <dbReference type="ChEBI" id="CHEBI:15378"/>
        <dbReference type="ChEBI" id="CHEBI:30864"/>
        <dbReference type="ChEBI" id="CHEBI:32814"/>
        <dbReference type="EC" id="3.5.2.3"/>
    </reaction>
</comment>
<feature type="binding site" evidence="6">
    <location>
        <position position="318"/>
    </location>
    <ligand>
        <name>substrate</name>
    </ligand>
</feature>
<dbReference type="AlphaFoldDB" id="A0A5B8XKM5"/>
<dbReference type="GO" id="GO:0006145">
    <property type="term" value="P:purine nucleobase catabolic process"/>
    <property type="evidence" value="ECO:0007669"/>
    <property type="project" value="TreeGrafter"/>
</dbReference>
<comment type="pathway">
    <text evidence="6">Pyrimidine metabolism; UMP biosynthesis via de novo pathway; (S)-dihydroorotate from bicarbonate: step 3/3.</text>
</comment>
<dbReference type="EC" id="3.5.2.3" evidence="6"/>
<protein>
    <recommendedName>
        <fullName evidence="6">Dihydroorotase</fullName>
        <shortName evidence="6">DHOase</shortName>
        <ecNumber evidence="6">3.5.2.3</ecNumber>
    </recommendedName>
</protein>
<dbReference type="HAMAP" id="MF_00220_B">
    <property type="entry name" value="PyrC_classI_B"/>
    <property type="match status" value="1"/>
</dbReference>
<dbReference type="InterPro" id="IPR002195">
    <property type="entry name" value="Dihydroorotase_CS"/>
</dbReference>
<dbReference type="Pfam" id="PF12890">
    <property type="entry name" value="DHOase"/>
    <property type="match status" value="1"/>
</dbReference>
<dbReference type="PANTHER" id="PTHR43668:SF2">
    <property type="entry name" value="ALLANTOINASE"/>
    <property type="match status" value="1"/>
</dbReference>
<evidence type="ECO:0000256" key="2">
    <source>
        <dbReference type="ARBA" id="ARBA00010286"/>
    </source>
</evidence>
<feature type="domain" description="Dihydroorotase catalytic" evidence="7">
    <location>
        <begin position="59"/>
        <end position="243"/>
    </location>
</feature>
<keyword evidence="6" id="KW-0862">Zinc</keyword>
<keyword evidence="9" id="KW-1185">Reference proteome</keyword>
<dbReference type="UniPathway" id="UPA00070">
    <property type="reaction ID" value="UER00117"/>
</dbReference>
<dbReference type="RefSeq" id="WP_146957738.1">
    <property type="nucleotide sequence ID" value="NZ_CP042467.1"/>
</dbReference>
<dbReference type="SUPFAM" id="SSF51338">
    <property type="entry name" value="Composite domain of metallo-dependent hydrolases"/>
    <property type="match status" value="1"/>
</dbReference>
<feature type="binding site" evidence="6">
    <location>
        <begin position="332"/>
        <end position="333"/>
    </location>
    <ligand>
        <name>substrate</name>
    </ligand>
</feature>
<dbReference type="GO" id="GO:0004038">
    <property type="term" value="F:allantoinase activity"/>
    <property type="evidence" value="ECO:0007669"/>
    <property type="project" value="TreeGrafter"/>
</dbReference>
<feature type="active site" evidence="6">
    <location>
        <position position="314"/>
    </location>
</feature>
<dbReference type="InterPro" id="IPR011059">
    <property type="entry name" value="Metal-dep_hydrolase_composite"/>
</dbReference>
<evidence type="ECO:0000256" key="5">
    <source>
        <dbReference type="ARBA" id="ARBA00022975"/>
    </source>
</evidence>
<keyword evidence="3 6" id="KW-0479">Metal-binding</keyword>
<dbReference type="NCBIfam" id="TIGR00857">
    <property type="entry name" value="pyrC_multi"/>
    <property type="match status" value="1"/>
</dbReference>
<dbReference type="EMBL" id="CP042467">
    <property type="protein sequence ID" value="QED26360.1"/>
    <property type="molecule type" value="Genomic_DNA"/>
</dbReference>
<evidence type="ECO:0000313" key="9">
    <source>
        <dbReference type="Proteomes" id="UP000321595"/>
    </source>
</evidence>
<comment type="similarity">
    <text evidence="2 6">Belongs to the metallo-dependent hydrolases superfamily. DHOase family. Class I DHOase subfamily.</text>
</comment>
<dbReference type="Proteomes" id="UP000321595">
    <property type="component" value="Chromosome"/>
</dbReference>
<proteinExistence type="inferred from homology"/>
<comment type="caution">
    <text evidence="6">Lacks conserved residue(s) required for the propagation of feature annotation.</text>
</comment>
<accession>A0A5B8XKM5</accession>
<dbReference type="SUPFAM" id="SSF51556">
    <property type="entry name" value="Metallo-dependent hydrolases"/>
    <property type="match status" value="1"/>
</dbReference>
<keyword evidence="5 6" id="KW-0665">Pyrimidine biosynthesis</keyword>
<dbReference type="GO" id="GO:0008270">
    <property type="term" value="F:zinc ion binding"/>
    <property type="evidence" value="ECO:0007669"/>
    <property type="project" value="UniProtKB-UniRule"/>
</dbReference>
<feature type="binding site" evidence="6">
    <location>
        <position position="238"/>
    </location>
    <ligand>
        <name>Zn(2+)</name>
        <dbReference type="ChEBI" id="CHEBI:29105"/>
        <label>2</label>
    </ligand>
</feature>
<dbReference type="PROSITE" id="PS00483">
    <property type="entry name" value="DIHYDROOROTASE_2"/>
    <property type="match status" value="1"/>
</dbReference>
<organism evidence="8 9">
    <name type="scientific">Microvenator marinus</name>
    <dbReference type="NCBI Taxonomy" id="2600177"/>
    <lineage>
        <taxon>Bacteria</taxon>
        <taxon>Deltaproteobacteria</taxon>
        <taxon>Bradymonadales</taxon>
        <taxon>Microvenatoraceae</taxon>
        <taxon>Microvenator</taxon>
    </lineage>
</organism>
<name>A0A5B8XKM5_9DELT</name>
<feature type="binding site" evidence="6">
    <location>
        <begin position="68"/>
        <end position="70"/>
    </location>
    <ligand>
        <name>substrate</name>
    </ligand>
</feature>
<comment type="cofactor">
    <cofactor evidence="6">
        <name>Zn(2+)</name>
        <dbReference type="ChEBI" id="CHEBI:29105"/>
    </cofactor>
    <text evidence="6">Binds 2 Zn(2+) ions per subunit.</text>
</comment>
<evidence type="ECO:0000256" key="6">
    <source>
        <dbReference type="HAMAP-Rule" id="MF_00220"/>
    </source>
</evidence>
<dbReference type="GO" id="GO:0005737">
    <property type="term" value="C:cytoplasm"/>
    <property type="evidence" value="ECO:0007669"/>
    <property type="project" value="TreeGrafter"/>
</dbReference>
<feature type="binding site" evidence="6">
    <location>
        <position position="158"/>
    </location>
    <ligand>
        <name>Zn(2+)</name>
        <dbReference type="ChEBI" id="CHEBI:29105"/>
        <label>1</label>
    </ligand>
</feature>
<reference evidence="8 9" key="1">
    <citation type="submission" date="2019-08" db="EMBL/GenBank/DDBJ databases">
        <authorList>
            <person name="Liang Q."/>
        </authorList>
    </citation>
    <scope>NUCLEOTIDE SEQUENCE [LARGE SCALE GENOMIC DNA]</scope>
    <source>
        <strain evidence="8 9">V1718</strain>
    </source>
</reference>